<evidence type="ECO:0000313" key="40">
    <source>
        <dbReference type="Ensembl" id="ENSSAUP00010065422.1"/>
    </source>
</evidence>
<comment type="similarity">
    <text evidence="8 37">Belongs to the two pore domain potassium channel (TC 1.A.1.8) family.</text>
</comment>
<keyword evidence="25" id="KW-0966">Cell projection</keyword>
<dbReference type="PRINTS" id="PR01586">
    <property type="entry name" value="TWIKCHANNEL"/>
</dbReference>
<feature type="domain" description="Potassium channel" evidence="39">
    <location>
        <begin position="91"/>
        <end position="154"/>
    </location>
</feature>
<dbReference type="FunFam" id="1.10.287.70:FF:000076">
    <property type="entry name" value="Potassium channel subfamily K member"/>
    <property type="match status" value="1"/>
</dbReference>
<dbReference type="GO" id="GO:0030322">
    <property type="term" value="P:stabilization of membrane potential"/>
    <property type="evidence" value="ECO:0007669"/>
    <property type="project" value="TreeGrafter"/>
</dbReference>
<evidence type="ECO:0000256" key="6">
    <source>
        <dbReference type="ARBA" id="ARBA00004651"/>
    </source>
</evidence>
<dbReference type="Proteomes" id="UP000472265">
    <property type="component" value="Chromosome 20"/>
</dbReference>
<evidence type="ECO:0000256" key="2">
    <source>
        <dbReference type="ARBA" id="ARBA00004172"/>
    </source>
</evidence>
<evidence type="ECO:0000256" key="17">
    <source>
        <dbReference type="ARBA" id="ARBA00022843"/>
    </source>
</evidence>
<feature type="transmembrane region" description="Helical" evidence="38">
    <location>
        <begin position="177"/>
        <end position="201"/>
    </location>
</feature>
<dbReference type="SUPFAM" id="SSF81324">
    <property type="entry name" value="Voltage-gated potassium channels"/>
    <property type="match status" value="2"/>
</dbReference>
<dbReference type="InterPro" id="IPR013099">
    <property type="entry name" value="K_chnl_dom"/>
</dbReference>
<comment type="catalytic activity">
    <reaction evidence="34">
        <text>Rb(+)(in) = Rb(+)(out)</text>
        <dbReference type="Rhea" id="RHEA:78547"/>
        <dbReference type="ChEBI" id="CHEBI:49847"/>
    </reaction>
</comment>
<comment type="catalytic activity">
    <reaction evidence="33">
        <text>Li(+)(in) = Li(+)(out)</text>
        <dbReference type="Rhea" id="RHEA:78551"/>
        <dbReference type="ChEBI" id="CHEBI:49713"/>
    </reaction>
</comment>
<feature type="transmembrane region" description="Helical" evidence="38">
    <location>
        <begin position="442"/>
        <end position="470"/>
    </location>
</feature>
<evidence type="ECO:0000256" key="30">
    <source>
        <dbReference type="ARBA" id="ARBA00034430"/>
    </source>
</evidence>
<keyword evidence="11" id="KW-1003">Cell membrane</keyword>
<keyword evidence="19 38" id="KW-1133">Transmembrane helix</keyword>
<evidence type="ECO:0000256" key="11">
    <source>
        <dbReference type="ARBA" id="ARBA00022475"/>
    </source>
</evidence>
<evidence type="ECO:0000256" key="29">
    <source>
        <dbReference type="ARBA" id="ARBA00034109"/>
    </source>
</evidence>
<dbReference type="GO" id="GO:0097060">
    <property type="term" value="C:synaptic membrane"/>
    <property type="evidence" value="ECO:0007669"/>
    <property type="project" value="UniProtKB-SubCell"/>
</dbReference>
<comment type="catalytic activity">
    <reaction evidence="1">
        <text>NH4(+)(in) = NH4(+)(out)</text>
        <dbReference type="Rhea" id="RHEA:28747"/>
        <dbReference type="ChEBI" id="CHEBI:28938"/>
    </reaction>
</comment>
<dbReference type="InterPro" id="IPR026748">
    <property type="entry name" value="Clarin"/>
</dbReference>
<evidence type="ECO:0000256" key="1">
    <source>
        <dbReference type="ARBA" id="ARBA00000309"/>
    </source>
</evidence>
<keyword evidence="27" id="KW-0968">Cytoplasmic vesicle</keyword>
<dbReference type="GO" id="GO:0055037">
    <property type="term" value="C:recycling endosome"/>
    <property type="evidence" value="ECO:0007669"/>
    <property type="project" value="UniProtKB-SubCell"/>
</dbReference>
<evidence type="ECO:0000256" key="14">
    <source>
        <dbReference type="ARBA" id="ARBA00022692"/>
    </source>
</evidence>
<evidence type="ECO:0000256" key="9">
    <source>
        <dbReference type="ARBA" id="ARBA00016212"/>
    </source>
</evidence>
<keyword evidence="24" id="KW-0325">Glycoprotein</keyword>
<evidence type="ECO:0000256" key="34">
    <source>
        <dbReference type="ARBA" id="ARBA00044657"/>
    </source>
</evidence>
<evidence type="ECO:0000256" key="8">
    <source>
        <dbReference type="ARBA" id="ARBA00006666"/>
    </source>
</evidence>
<comment type="catalytic activity">
    <reaction evidence="28">
        <text>chloride(in) = chloride(out)</text>
        <dbReference type="Rhea" id="RHEA:29823"/>
        <dbReference type="ChEBI" id="CHEBI:17996"/>
    </reaction>
</comment>
<evidence type="ECO:0000256" key="25">
    <source>
        <dbReference type="ARBA" id="ARBA00023273"/>
    </source>
</evidence>
<comment type="catalytic activity">
    <reaction evidence="31">
        <text>Na(+)(in) = Na(+)(out)</text>
        <dbReference type="Rhea" id="RHEA:34963"/>
        <dbReference type="ChEBI" id="CHEBI:29101"/>
    </reaction>
</comment>
<dbReference type="PRINTS" id="PR01096">
    <property type="entry name" value="TWIK1CHANNEL"/>
</dbReference>
<keyword evidence="17" id="KW-0832">Ubl conjugation</keyword>
<evidence type="ECO:0000256" key="38">
    <source>
        <dbReference type="SAM" id="Phobius"/>
    </source>
</evidence>
<evidence type="ECO:0000256" key="36">
    <source>
        <dbReference type="ARBA" id="ARBA00046361"/>
    </source>
</evidence>
<evidence type="ECO:0000256" key="18">
    <source>
        <dbReference type="ARBA" id="ARBA00022958"/>
    </source>
</evidence>
<dbReference type="InterPro" id="IPR003280">
    <property type="entry name" value="2pore_dom_K_chnl"/>
</dbReference>
<dbReference type="Pfam" id="PF25807">
    <property type="entry name" value="Clarin-2"/>
    <property type="match status" value="1"/>
</dbReference>
<feature type="transmembrane region" description="Helical" evidence="38">
    <location>
        <begin position="482"/>
        <end position="504"/>
    </location>
</feature>
<evidence type="ECO:0000256" key="26">
    <source>
        <dbReference type="ARBA" id="ARBA00023303"/>
    </source>
</evidence>
<keyword evidence="18" id="KW-0630">Potassium</keyword>
<reference evidence="40" key="3">
    <citation type="submission" date="2025-09" db="UniProtKB">
        <authorList>
            <consortium name="Ensembl"/>
        </authorList>
    </citation>
    <scope>IDENTIFICATION</scope>
</reference>
<keyword evidence="22 38" id="KW-0472">Membrane</keyword>
<comment type="catalytic activity">
    <reaction evidence="32">
        <text>L-glutamate(out) = L-glutamate(in)</text>
        <dbReference type="Rhea" id="RHEA:66336"/>
        <dbReference type="ChEBI" id="CHEBI:29985"/>
    </reaction>
</comment>
<sequence>MALGCAERCALFTQRHQSALNFALLVVGYILYLLIGAGIFSAIELPYEQELRLELEAARRDFLSNNTCVSDARLEELLVRALVASNYGVSVLGNDTKHNWDFVSSLFFTSTVLTTTGYGHTVPLSDEGKAFCIFYSLCGIPVTLFFLSVVVQRIMVLVSRRPVAYFHRRWAVSKSKLAAVHATCLGVVMALLLLIIPAWIFSSLEKDWDFLESLYFCFISLTTIGLGDYVPGETHSREDIQHPQLYRLAITIYLLLGLVCVLVVLETCCELPQMKRLRQRFYRETVRELDSETTNIIDRDHMSDQLTDPSDQMHHHPPVIPSVSQQAASLRQDRSTPYTPVSGPACNGNTAIMPSTKKTLHFTSSALATSASVGLLGFCMSTHWAKTTVICASGESSFFNGSATLNLDLFAGVLERSFCPFFLPEARFQVIPTLANIGGVNIVLHALAVLLLVLCLLFSALSILISLYNSVSNPYETYMGPIGIYVCSSLSACLSFLVLILFVVNVQATDLTEKLVKNLANELEVKVRDESSQMQFGYYLVIPYTVLSLVAILLIYLYDHAAYTQRKEQQRPTEDAPKEIMMY</sequence>
<dbReference type="Ensembl" id="ENSSAUT00010068518.1">
    <property type="protein sequence ID" value="ENSSAUP00010065422.1"/>
    <property type="gene ID" value="ENSSAUG00010026175.1"/>
</dbReference>
<reference evidence="40" key="2">
    <citation type="submission" date="2025-08" db="UniProtKB">
        <authorList>
            <consortium name="Ensembl"/>
        </authorList>
    </citation>
    <scope>IDENTIFICATION</scope>
</reference>
<dbReference type="Pfam" id="PF07885">
    <property type="entry name" value="Ion_trans_2"/>
    <property type="match status" value="2"/>
</dbReference>
<dbReference type="GO" id="GO:0022841">
    <property type="term" value="F:potassium ion leak channel activity"/>
    <property type="evidence" value="ECO:0007669"/>
    <property type="project" value="TreeGrafter"/>
</dbReference>
<keyword evidence="20" id="KW-0770">Synapse</keyword>
<comment type="similarity">
    <text evidence="7">Belongs to the clarin family.</text>
</comment>
<keyword evidence="41" id="KW-1185">Reference proteome</keyword>
<keyword evidence="12" id="KW-1017">Isopeptide bond</keyword>
<dbReference type="PRINTS" id="PR01333">
    <property type="entry name" value="2POREKCHANEL"/>
</dbReference>
<dbReference type="InterPro" id="IPR005408">
    <property type="entry name" value="2pore_dom_K_chnl_TWIK"/>
</dbReference>
<organism evidence="40 41">
    <name type="scientific">Sparus aurata</name>
    <name type="common">Gilthead sea bream</name>
    <dbReference type="NCBI Taxonomy" id="8175"/>
    <lineage>
        <taxon>Eukaryota</taxon>
        <taxon>Metazoa</taxon>
        <taxon>Chordata</taxon>
        <taxon>Craniata</taxon>
        <taxon>Vertebrata</taxon>
        <taxon>Euteleostomi</taxon>
        <taxon>Actinopterygii</taxon>
        <taxon>Neopterygii</taxon>
        <taxon>Teleostei</taxon>
        <taxon>Neoteleostei</taxon>
        <taxon>Acanthomorphata</taxon>
        <taxon>Eupercaria</taxon>
        <taxon>Spariformes</taxon>
        <taxon>Sparidae</taxon>
        <taxon>Sparus</taxon>
    </lineage>
</organism>
<evidence type="ECO:0000256" key="31">
    <source>
        <dbReference type="ARBA" id="ARBA00036239"/>
    </source>
</evidence>
<evidence type="ECO:0000256" key="19">
    <source>
        <dbReference type="ARBA" id="ARBA00022989"/>
    </source>
</evidence>
<dbReference type="PANTHER" id="PTHR11003">
    <property type="entry name" value="POTASSIUM CHANNEL, SUBFAMILY K"/>
    <property type="match status" value="1"/>
</dbReference>
<protein>
    <recommendedName>
        <fullName evidence="9">Potassium channel subfamily K member 1</fullName>
    </recommendedName>
</protein>
<comment type="catalytic activity">
    <reaction evidence="35">
        <text>Cs(+)(in) = Cs(+)(out)</text>
        <dbReference type="Rhea" id="RHEA:78555"/>
        <dbReference type="ChEBI" id="CHEBI:49547"/>
    </reaction>
</comment>
<reference evidence="40" key="1">
    <citation type="submission" date="2021-04" db="EMBL/GenBank/DDBJ databases">
        <authorList>
            <consortium name="Wellcome Sanger Institute Data Sharing"/>
        </authorList>
    </citation>
    <scope>NUCLEOTIDE SEQUENCE [LARGE SCALE GENOMIC DNA]</scope>
</reference>
<evidence type="ECO:0000256" key="10">
    <source>
        <dbReference type="ARBA" id="ARBA00022448"/>
    </source>
</evidence>
<evidence type="ECO:0000256" key="27">
    <source>
        <dbReference type="ARBA" id="ARBA00023329"/>
    </source>
</evidence>
<comment type="subcellular location">
    <subcellularLocation>
        <location evidence="3">Apical cell membrane</location>
    </subcellularLocation>
    <subcellularLocation>
        <location evidence="6">Cell membrane</location>
        <topology evidence="6">Multi-pass membrane protein</topology>
    </subcellularLocation>
    <subcellularLocation>
        <location evidence="4">Cell projection</location>
        <location evidence="4">Neuron projection</location>
    </subcellularLocation>
    <subcellularLocation>
        <location evidence="5">Cytoplasmic vesicle</location>
    </subcellularLocation>
    <subcellularLocation>
        <location evidence="2">Recycling endosome</location>
    </subcellularLocation>
    <subcellularLocation>
        <location evidence="29">Synaptic cell membrane</location>
    </subcellularLocation>
</comment>
<feature type="domain" description="Potassium channel" evidence="39">
    <location>
        <begin position="190"/>
        <end position="268"/>
    </location>
</feature>
<comment type="catalytic activity">
    <reaction evidence="30">
        <text>K(+)(in) = K(+)(out)</text>
        <dbReference type="Rhea" id="RHEA:29463"/>
        <dbReference type="ChEBI" id="CHEBI:29103"/>
    </reaction>
</comment>
<dbReference type="GeneTree" id="ENSGT00940000155293"/>
<evidence type="ECO:0000256" key="5">
    <source>
        <dbReference type="ARBA" id="ARBA00004541"/>
    </source>
</evidence>
<evidence type="ECO:0000259" key="39">
    <source>
        <dbReference type="Pfam" id="PF07885"/>
    </source>
</evidence>
<dbReference type="AlphaFoldDB" id="A0A671YP47"/>
<evidence type="ECO:0000256" key="32">
    <source>
        <dbReference type="ARBA" id="ARBA00036683"/>
    </source>
</evidence>
<evidence type="ECO:0000256" key="23">
    <source>
        <dbReference type="ARBA" id="ARBA00023157"/>
    </source>
</evidence>
<keyword evidence="10 37" id="KW-0813">Transport</keyword>
<dbReference type="GO" id="GO:0043005">
    <property type="term" value="C:neuron projection"/>
    <property type="evidence" value="ECO:0007669"/>
    <property type="project" value="UniProtKB-SubCell"/>
</dbReference>
<evidence type="ECO:0000256" key="21">
    <source>
        <dbReference type="ARBA" id="ARBA00023065"/>
    </source>
</evidence>
<evidence type="ECO:0000256" key="33">
    <source>
        <dbReference type="ARBA" id="ARBA00044635"/>
    </source>
</evidence>
<feature type="transmembrane region" description="Helical" evidence="38">
    <location>
        <begin position="244"/>
        <end position="265"/>
    </location>
</feature>
<evidence type="ECO:0000256" key="35">
    <source>
        <dbReference type="ARBA" id="ARBA00044691"/>
    </source>
</evidence>
<keyword evidence="21 37" id="KW-0406">Ion transport</keyword>
<keyword evidence="16" id="KW-0631">Potassium channel</keyword>
<keyword evidence="14 37" id="KW-0812">Transmembrane</keyword>
<feature type="transmembrane region" description="Helical" evidence="38">
    <location>
        <begin position="536"/>
        <end position="558"/>
    </location>
</feature>
<keyword evidence="26 37" id="KW-0407">Ion channel</keyword>
<keyword evidence="13" id="KW-0633">Potassium transport</keyword>
<evidence type="ECO:0000256" key="13">
    <source>
        <dbReference type="ARBA" id="ARBA00022538"/>
    </source>
</evidence>
<evidence type="ECO:0000256" key="24">
    <source>
        <dbReference type="ARBA" id="ARBA00023180"/>
    </source>
</evidence>
<evidence type="ECO:0000256" key="12">
    <source>
        <dbReference type="ARBA" id="ARBA00022499"/>
    </source>
</evidence>
<feature type="transmembrane region" description="Helical" evidence="38">
    <location>
        <begin position="213"/>
        <end position="232"/>
    </location>
</feature>
<dbReference type="GO" id="GO:0016324">
    <property type="term" value="C:apical plasma membrane"/>
    <property type="evidence" value="ECO:0007669"/>
    <property type="project" value="UniProtKB-SubCell"/>
</dbReference>
<keyword evidence="15" id="KW-0967">Endosome</keyword>
<comment type="subunit">
    <text evidence="36">Homodimer; disulfide-linked. Heterodimer with KCNK2; disulfide-linked. In astrocytes, forms mostly heterodimeric potassium channels with KCNK2, with only a minor proportion of functional channels containing homodimeric KCNK1. Interacts with KCNK3 and KCNK9, forming functional heterodimeric channels. Interacts with GNG4. Identified in a complex with PSD and ARF6; interacts only with PSD that is bound to ARF6. Interacts with UBE2I.</text>
</comment>
<dbReference type="InParanoid" id="A0A671YP47"/>
<evidence type="ECO:0000256" key="28">
    <source>
        <dbReference type="ARBA" id="ARBA00024167"/>
    </source>
</evidence>
<feature type="transmembrane region" description="Helical" evidence="38">
    <location>
        <begin position="133"/>
        <end position="156"/>
    </location>
</feature>
<dbReference type="GO" id="GO:0015271">
    <property type="term" value="F:outward rectifier potassium channel activity"/>
    <property type="evidence" value="ECO:0007669"/>
    <property type="project" value="TreeGrafter"/>
</dbReference>
<accession>A0A671YP47</accession>
<evidence type="ECO:0000256" key="4">
    <source>
        <dbReference type="ARBA" id="ARBA00004487"/>
    </source>
</evidence>
<evidence type="ECO:0000256" key="16">
    <source>
        <dbReference type="ARBA" id="ARBA00022826"/>
    </source>
</evidence>
<dbReference type="PANTHER" id="PTHR11003:SF59">
    <property type="entry name" value="POTASSIUM CHANNEL SUBFAMILY K MEMBER 1"/>
    <property type="match status" value="1"/>
</dbReference>
<evidence type="ECO:0000256" key="3">
    <source>
        <dbReference type="ARBA" id="ARBA00004221"/>
    </source>
</evidence>
<dbReference type="Gene3D" id="1.10.287.70">
    <property type="match status" value="1"/>
</dbReference>
<evidence type="ECO:0000256" key="7">
    <source>
        <dbReference type="ARBA" id="ARBA00005787"/>
    </source>
</evidence>
<evidence type="ECO:0000256" key="37">
    <source>
        <dbReference type="RuleBase" id="RU003857"/>
    </source>
</evidence>
<evidence type="ECO:0000256" key="22">
    <source>
        <dbReference type="ARBA" id="ARBA00023136"/>
    </source>
</evidence>
<dbReference type="InterPro" id="IPR001779">
    <property type="entry name" value="2pore_dom_K_chnl_TWIK1"/>
</dbReference>
<feature type="transmembrane region" description="Helical" evidence="38">
    <location>
        <begin position="20"/>
        <end position="43"/>
    </location>
</feature>
<evidence type="ECO:0000256" key="20">
    <source>
        <dbReference type="ARBA" id="ARBA00023018"/>
    </source>
</evidence>
<evidence type="ECO:0000313" key="41">
    <source>
        <dbReference type="Proteomes" id="UP000472265"/>
    </source>
</evidence>
<evidence type="ECO:0000256" key="15">
    <source>
        <dbReference type="ARBA" id="ARBA00022753"/>
    </source>
</evidence>
<keyword evidence="23" id="KW-1015">Disulfide bond</keyword>
<proteinExistence type="inferred from homology"/>
<name>A0A671YP47_SPAAU</name>